<protein>
    <submittedName>
        <fullName evidence="3">Pyruvate dehydrogenase E1 component alpha subunit</fullName>
    </submittedName>
</protein>
<evidence type="ECO:0000313" key="4">
    <source>
        <dbReference type="Proteomes" id="UP000277326"/>
    </source>
</evidence>
<dbReference type="PANTHER" id="PTHR43380">
    <property type="entry name" value="2-OXOISOVALERATE DEHYDROGENASE SUBUNIT ALPHA, MITOCHONDRIAL"/>
    <property type="match status" value="1"/>
</dbReference>
<dbReference type="NCBIfam" id="TIGR03181">
    <property type="entry name" value="PDH_E1_alph_x"/>
    <property type="match status" value="1"/>
</dbReference>
<comment type="caution">
    <text evidence="3">The sequence shown here is derived from an EMBL/GenBank/DDBJ whole genome shotgun (WGS) entry which is preliminary data.</text>
</comment>
<evidence type="ECO:0000259" key="2">
    <source>
        <dbReference type="Pfam" id="PF00676"/>
    </source>
</evidence>
<dbReference type="Pfam" id="PF00676">
    <property type="entry name" value="E1_dh"/>
    <property type="match status" value="1"/>
</dbReference>
<dbReference type="PANTHER" id="PTHR43380:SF1">
    <property type="entry name" value="2-OXOISOVALERATE DEHYDROGENASE SUBUNIT ALPHA, MITOCHONDRIAL"/>
    <property type="match status" value="1"/>
</dbReference>
<organism evidence="3 4">
    <name type="scientific">Haloplanus aerogenes</name>
    <dbReference type="NCBI Taxonomy" id="660522"/>
    <lineage>
        <taxon>Archaea</taxon>
        <taxon>Methanobacteriati</taxon>
        <taxon>Methanobacteriota</taxon>
        <taxon>Stenosarchaea group</taxon>
        <taxon>Halobacteria</taxon>
        <taxon>Halobacteriales</taxon>
        <taxon>Haloferacaceae</taxon>
        <taxon>Haloplanus</taxon>
    </lineage>
</organism>
<dbReference type="Gene3D" id="3.40.50.970">
    <property type="match status" value="1"/>
</dbReference>
<reference evidence="3 4" key="1">
    <citation type="journal article" date="2015" name="Stand. Genomic Sci.">
        <title>Genomic Encyclopedia of Bacterial and Archaeal Type Strains, Phase III: the genomes of soil and plant-associated and newly described type strains.</title>
        <authorList>
            <person name="Whitman W.B."/>
            <person name="Woyke T."/>
            <person name="Klenk H.P."/>
            <person name="Zhou Y."/>
            <person name="Lilburn T.G."/>
            <person name="Beck B.J."/>
            <person name="De Vos P."/>
            <person name="Vandamme P."/>
            <person name="Eisen J.A."/>
            <person name="Garrity G."/>
            <person name="Hugenholtz P."/>
            <person name="Kyrpides N.C."/>
        </authorList>
    </citation>
    <scope>NUCLEOTIDE SEQUENCE [LARGE SCALE GENOMIC DNA]</scope>
    <source>
        <strain evidence="3 4">CGMCC 1.10124</strain>
    </source>
</reference>
<dbReference type="EMBL" id="REFS01000005">
    <property type="protein sequence ID" value="RMB13318.1"/>
    <property type="molecule type" value="Genomic_DNA"/>
</dbReference>
<dbReference type="SUPFAM" id="SSF52518">
    <property type="entry name" value="Thiamin diphosphate-binding fold (THDP-binding)"/>
    <property type="match status" value="1"/>
</dbReference>
<dbReference type="Proteomes" id="UP000277326">
    <property type="component" value="Unassembled WGS sequence"/>
</dbReference>
<feature type="domain" description="Dehydrogenase E1 component" evidence="2">
    <location>
        <begin position="40"/>
        <end position="343"/>
    </location>
</feature>
<dbReference type="CDD" id="cd02000">
    <property type="entry name" value="TPP_E1_PDC_ADC_BCADC"/>
    <property type="match status" value="1"/>
</dbReference>
<dbReference type="GO" id="GO:0016624">
    <property type="term" value="F:oxidoreductase activity, acting on the aldehyde or oxo group of donors, disulfide as acceptor"/>
    <property type="evidence" value="ECO:0007669"/>
    <property type="project" value="InterPro"/>
</dbReference>
<dbReference type="AlphaFoldDB" id="A0A3M0CVQ9"/>
<dbReference type="InterPro" id="IPR017596">
    <property type="entry name" value="PdhA/BkdA"/>
</dbReference>
<dbReference type="InterPro" id="IPR050771">
    <property type="entry name" value="Alpha-ketoacid_DH_E1_comp"/>
</dbReference>
<dbReference type="InterPro" id="IPR001017">
    <property type="entry name" value="DH_E1"/>
</dbReference>
<dbReference type="GO" id="GO:0009083">
    <property type="term" value="P:branched-chain amino acid catabolic process"/>
    <property type="evidence" value="ECO:0007669"/>
    <property type="project" value="TreeGrafter"/>
</dbReference>
<accession>A0A3M0CVQ9</accession>
<keyword evidence="3" id="KW-0670">Pyruvate</keyword>
<dbReference type="InterPro" id="IPR029061">
    <property type="entry name" value="THDP-binding"/>
</dbReference>
<sequence length="380" mass="41618">MAVVSVFDRDPDDQIQVLDADGELVGDLPDLSDSELVALYRHMRLARHFDERAVNLQRQGRMGTYPPLAGQEAAQVGSAMALDDGDWIAPSYREHAAVHVHGLSLSDILLYWMGHGAGGWDTDANVLPAAVPIATQIPHTTGLALASKLRGEDSESPRQTGNAGDAVACAYFGDGATSEGDFHEGLNMAGVFDVPAVFVCNNNGWAISVPRERQTASPTLAGKAAAYGIDGVQVDGMDPLATYAVTRAAVEKARTPGDRSRPTLIEAVQYRFGAHTTADDPTVYRDEAEVEAWRRRDPIPRLERFLRETGRLDDDRIDDIEASIRTQVTEAIDRAEDTPRPNPDRMFADVYAEQSAELRAQQAYLHRLRDRHGDDAFLKE</sequence>
<keyword evidence="1" id="KW-0560">Oxidoreductase</keyword>
<gene>
    <name evidence="3" type="ORF">ATH50_2651</name>
</gene>
<evidence type="ECO:0000313" key="3">
    <source>
        <dbReference type="EMBL" id="RMB13318.1"/>
    </source>
</evidence>
<dbReference type="GO" id="GO:0044272">
    <property type="term" value="P:sulfur compound biosynthetic process"/>
    <property type="evidence" value="ECO:0007669"/>
    <property type="project" value="UniProtKB-ARBA"/>
</dbReference>
<evidence type="ECO:0000256" key="1">
    <source>
        <dbReference type="ARBA" id="ARBA00023002"/>
    </source>
</evidence>
<name>A0A3M0CVQ9_9EURY</name>
<proteinExistence type="predicted"/>